<dbReference type="GO" id="GO:0016491">
    <property type="term" value="F:oxidoreductase activity"/>
    <property type="evidence" value="ECO:0007669"/>
    <property type="project" value="InterPro"/>
</dbReference>
<dbReference type="PIRSF" id="PIRSF006386">
    <property type="entry name" value="HCCAis_GSTk"/>
    <property type="match status" value="1"/>
</dbReference>
<dbReference type="EC" id="5.99.1.4" evidence="1"/>
<feature type="active site" description="Nucleophile" evidence="2">
    <location>
        <position position="13"/>
    </location>
</feature>
<dbReference type="OrthoDB" id="5244108at2"/>
<dbReference type="RefSeq" id="WP_109251484.1">
    <property type="nucleotide sequence ID" value="NZ_QEXV01000001.1"/>
</dbReference>
<reference evidence="5" key="1">
    <citation type="submission" date="2018-05" db="EMBL/GenBank/DDBJ databases">
        <authorList>
            <person name="Liu B.-T."/>
        </authorList>
    </citation>
    <scope>NUCLEOTIDE SEQUENCE [LARGE SCALE GENOMIC DNA]</scope>
    <source>
        <strain evidence="5">WD6-1</strain>
    </source>
</reference>
<evidence type="ECO:0000313" key="4">
    <source>
        <dbReference type="EMBL" id="PWE18210.1"/>
    </source>
</evidence>
<feature type="domain" description="DSBA-like thioredoxin" evidence="3">
    <location>
        <begin position="5"/>
        <end position="201"/>
    </location>
</feature>
<evidence type="ECO:0000259" key="3">
    <source>
        <dbReference type="Pfam" id="PF01323"/>
    </source>
</evidence>
<name>A0A2U2BW38_9PROT</name>
<evidence type="ECO:0000313" key="5">
    <source>
        <dbReference type="Proteomes" id="UP000245168"/>
    </source>
</evidence>
<keyword evidence="1" id="KW-0413">Isomerase</keyword>
<dbReference type="SUPFAM" id="SSF52833">
    <property type="entry name" value="Thioredoxin-like"/>
    <property type="match status" value="1"/>
</dbReference>
<comment type="similarity">
    <text evidence="1">Belongs to the GST superfamily. NadH family.</text>
</comment>
<dbReference type="EMBL" id="QEXV01000001">
    <property type="protein sequence ID" value="PWE18210.1"/>
    <property type="molecule type" value="Genomic_DNA"/>
</dbReference>
<comment type="catalytic activity">
    <reaction evidence="1">
        <text>2-hydroxychromene-2-carboxylate = (3E)-4-(2-hydroxyphenyl)-2-oxobut-3-enoate</text>
        <dbReference type="Rhea" id="RHEA:27401"/>
        <dbReference type="ChEBI" id="CHEBI:59350"/>
        <dbReference type="ChEBI" id="CHEBI:59353"/>
        <dbReference type="EC" id="5.99.1.4"/>
    </reaction>
</comment>
<dbReference type="InterPro" id="IPR036249">
    <property type="entry name" value="Thioredoxin-like_sf"/>
</dbReference>
<evidence type="ECO:0000256" key="1">
    <source>
        <dbReference type="PIRNR" id="PIRNR006386"/>
    </source>
</evidence>
<gene>
    <name evidence="4" type="ORF">DDZ18_00955</name>
</gene>
<keyword evidence="5" id="KW-1185">Reference proteome</keyword>
<dbReference type="InterPro" id="IPR014440">
    <property type="entry name" value="HCCAis_GSTk"/>
</dbReference>
<dbReference type="AlphaFoldDB" id="A0A2U2BW38"/>
<dbReference type="InterPro" id="IPR001853">
    <property type="entry name" value="DSBA-like_thioredoxin_dom"/>
</dbReference>
<dbReference type="Proteomes" id="UP000245168">
    <property type="component" value="Unassembled WGS sequence"/>
</dbReference>
<evidence type="ECO:0000256" key="2">
    <source>
        <dbReference type="PIRSR" id="PIRSR006386-1"/>
    </source>
</evidence>
<dbReference type="Gene3D" id="3.40.30.10">
    <property type="entry name" value="Glutaredoxin"/>
    <property type="match status" value="1"/>
</dbReference>
<dbReference type="Pfam" id="PF01323">
    <property type="entry name" value="DSBA"/>
    <property type="match status" value="1"/>
</dbReference>
<dbReference type="PANTHER" id="PTHR42943:SF2">
    <property type="entry name" value="GLUTATHIONE S-TRANSFERASE KAPPA 1"/>
    <property type="match status" value="1"/>
</dbReference>
<dbReference type="PANTHER" id="PTHR42943">
    <property type="entry name" value="GLUTATHIONE S-TRANSFERASE KAPPA"/>
    <property type="match status" value="1"/>
</dbReference>
<dbReference type="InterPro" id="IPR051924">
    <property type="entry name" value="GST_Kappa/NadH"/>
</dbReference>
<proteinExistence type="inferred from homology"/>
<dbReference type="GO" id="GO:0018845">
    <property type="term" value="F:2-hydroxychromene-2-carboxylate isomerase activity"/>
    <property type="evidence" value="ECO:0007669"/>
    <property type="project" value="UniProtKB-UniRule"/>
</dbReference>
<organism evidence="4 5">
    <name type="scientific">Marinicauda salina</name>
    <dbReference type="NCBI Taxonomy" id="2135793"/>
    <lineage>
        <taxon>Bacteria</taxon>
        <taxon>Pseudomonadati</taxon>
        <taxon>Pseudomonadota</taxon>
        <taxon>Alphaproteobacteria</taxon>
        <taxon>Maricaulales</taxon>
        <taxon>Maricaulaceae</taxon>
        <taxon>Marinicauda</taxon>
    </lineage>
</organism>
<protein>
    <recommendedName>
        <fullName evidence="1">2-hydroxychromene-2-carboxylate isomerase</fullName>
        <ecNumber evidence="1">5.99.1.4</ecNumber>
    </recommendedName>
</protein>
<accession>A0A2U2BW38</accession>
<sequence>MTLAVDLFWSFRSPYSYLATPRIRALERAWDLSVNVRPVRPLALREDDFFESRGRRWVEYLLIDVARLGEFLGVPIAPPDPDPVAIDPDTGAPAADQSRVMRLTRLGVAAAEAGRGLAFLDAASRLIWSGERWTEPGRLAAALKPEGIDLAALEAVVDSEAERVEAVIADNEAALAAAGHWGVPTLVFDGEPFFGQDRIELCLWRMKQAGLKPRNEEPRA</sequence>
<comment type="caution">
    <text evidence="4">The sequence shown here is derived from an EMBL/GenBank/DDBJ whole genome shotgun (WGS) entry which is preliminary data.</text>
</comment>